<accession>A0A915JJ81</accession>
<evidence type="ECO:0000259" key="4">
    <source>
        <dbReference type="Pfam" id="PF25304"/>
    </source>
</evidence>
<evidence type="ECO:0000259" key="5">
    <source>
        <dbReference type="Pfam" id="PF26292"/>
    </source>
</evidence>
<dbReference type="GO" id="GO:0001731">
    <property type="term" value="P:formation of translation preinitiation complex"/>
    <property type="evidence" value="ECO:0007669"/>
    <property type="project" value="InterPro"/>
</dbReference>
<reference evidence="7" key="1">
    <citation type="submission" date="2022-11" db="UniProtKB">
        <authorList>
            <consortium name="WormBaseParasite"/>
        </authorList>
    </citation>
    <scope>IDENTIFICATION</scope>
</reference>
<dbReference type="AlphaFoldDB" id="A0A915JJ81"/>
<dbReference type="InterPro" id="IPR041366">
    <property type="entry name" value="Pre-PUA"/>
</dbReference>
<dbReference type="NCBIfam" id="TIGR00451">
    <property type="entry name" value="unchar_dom_2"/>
    <property type="match status" value="1"/>
</dbReference>
<evidence type="ECO:0000256" key="1">
    <source>
        <dbReference type="ARBA" id="ARBA00022490"/>
    </source>
</evidence>
<dbReference type="GO" id="GO:0003743">
    <property type="term" value="F:translation initiation factor activity"/>
    <property type="evidence" value="ECO:0007669"/>
    <property type="project" value="InterPro"/>
</dbReference>
<dbReference type="InterPro" id="IPR004521">
    <property type="entry name" value="Uncharacterised_CHP00451"/>
</dbReference>
<dbReference type="InterPro" id="IPR015947">
    <property type="entry name" value="PUA-like_sf"/>
</dbReference>
<protein>
    <submittedName>
        <fullName evidence="7">Eukaryotic translation initiation factor 2D</fullName>
    </submittedName>
</protein>
<dbReference type="InterPro" id="IPR039757">
    <property type="entry name" value="EIF2D"/>
</dbReference>
<evidence type="ECO:0000256" key="2">
    <source>
        <dbReference type="SAM" id="MobiDB-lite"/>
    </source>
</evidence>
<evidence type="ECO:0000313" key="6">
    <source>
        <dbReference type="Proteomes" id="UP000887565"/>
    </source>
</evidence>
<dbReference type="InterPro" id="IPR057429">
    <property type="entry name" value="WH_eIF2D"/>
</dbReference>
<feature type="region of interest" description="Disordered" evidence="2">
    <location>
        <begin position="219"/>
        <end position="247"/>
    </location>
</feature>
<dbReference type="InterPro" id="IPR048248">
    <property type="entry name" value="PUA_eIF2d-like"/>
</dbReference>
<dbReference type="Pfam" id="PF26292">
    <property type="entry name" value="PUA_elF2D"/>
    <property type="match status" value="1"/>
</dbReference>
<feature type="domain" description="Eukaryotic translation initiation factor 2D-like PUA RNA-binding" evidence="5">
    <location>
        <begin position="102"/>
        <end position="186"/>
    </location>
</feature>
<evidence type="ECO:0000259" key="3">
    <source>
        <dbReference type="Pfam" id="PF17832"/>
    </source>
</evidence>
<dbReference type="SUPFAM" id="SSF88697">
    <property type="entry name" value="PUA domain-like"/>
    <property type="match status" value="1"/>
</dbReference>
<organism evidence="6 7">
    <name type="scientific">Romanomermis culicivorax</name>
    <name type="common">Nematode worm</name>
    <dbReference type="NCBI Taxonomy" id="13658"/>
    <lineage>
        <taxon>Eukaryota</taxon>
        <taxon>Metazoa</taxon>
        <taxon>Ecdysozoa</taxon>
        <taxon>Nematoda</taxon>
        <taxon>Enoplea</taxon>
        <taxon>Dorylaimia</taxon>
        <taxon>Mermithida</taxon>
        <taxon>Mermithoidea</taxon>
        <taxon>Mermithidae</taxon>
        <taxon>Romanomermis</taxon>
    </lineage>
</organism>
<evidence type="ECO:0000313" key="7">
    <source>
        <dbReference type="WBParaSite" id="nRc.2.0.1.t26173-RA"/>
    </source>
</evidence>
<proteinExistence type="predicted"/>
<dbReference type="PANTHER" id="PTHR12217:SF4">
    <property type="entry name" value="EUKARYOTIC TRANSLATION INITIATION FACTOR 2D"/>
    <property type="match status" value="1"/>
</dbReference>
<keyword evidence="6" id="KW-1185">Reference proteome</keyword>
<dbReference type="Proteomes" id="UP000887565">
    <property type="component" value="Unplaced"/>
</dbReference>
<dbReference type="GO" id="GO:0003723">
    <property type="term" value="F:RNA binding"/>
    <property type="evidence" value="ECO:0007669"/>
    <property type="project" value="InterPro"/>
</dbReference>
<sequence>MTEYLLCRNAQSSKSAWPELPAEGKNLSVLWRKFAAVIKDQFAVEEEILFKSEDITLLKIRTFNDELCEIYTVDKIPWLFIVDETKYYPTVYFMWKYPDCLFHFTVHQSVFEKVQGGADIMLPGIIIEGEVTVAKLGKLEKGQPCVVRLPYNKAAVAIGKTNISSLDMLECGLRGKGIQVLHVVGDLLWKLGPCVKIPEIPLETARQLSPELGMEGLTLNDNGVEPSAMESSPQNEEQTSNSKPEEPESVTDIFIDFFLSTLKKNLKSSIDFPILASTFQGKYLSPSINEANLGDKINVQKTEFKKFSVFLKHMEKLGVLKIEKQKDVQKIASVDFRHEMFQRIGKSAAINQMPE</sequence>
<dbReference type="Pfam" id="PF17832">
    <property type="entry name" value="Pre-PUA"/>
    <property type="match status" value="1"/>
</dbReference>
<dbReference type="OMA" id="NKMESAP"/>
<dbReference type="Gene3D" id="3.10.400.20">
    <property type="match status" value="1"/>
</dbReference>
<dbReference type="WBParaSite" id="nRc.2.0.1.t26173-RA">
    <property type="protein sequence ID" value="nRc.2.0.1.t26173-RA"/>
    <property type="gene ID" value="nRc.2.0.1.g26173"/>
</dbReference>
<feature type="domain" description="eIF2D winged helix" evidence="4">
    <location>
        <begin position="252"/>
        <end position="335"/>
    </location>
</feature>
<dbReference type="PANTHER" id="PTHR12217">
    <property type="entry name" value="EUKARYOTIC TRANSLATION INITIATION FACTOR 2D"/>
    <property type="match status" value="1"/>
</dbReference>
<feature type="domain" description="Pre-PUA" evidence="3">
    <location>
        <begin position="44"/>
        <end position="98"/>
    </location>
</feature>
<name>A0A915JJ81_ROMCU</name>
<feature type="compositionally biased region" description="Polar residues" evidence="2">
    <location>
        <begin position="229"/>
        <end position="242"/>
    </location>
</feature>
<keyword evidence="1" id="KW-0963">Cytoplasm</keyword>
<dbReference type="PROSITE" id="PS50890">
    <property type="entry name" value="PUA"/>
    <property type="match status" value="1"/>
</dbReference>
<dbReference type="Pfam" id="PF25304">
    <property type="entry name" value="WHD_eIF2D"/>
    <property type="match status" value="1"/>
</dbReference>
<dbReference type="CDD" id="cd21156">
    <property type="entry name" value="PUA_eIF2d-like"/>
    <property type="match status" value="1"/>
</dbReference>